<dbReference type="CDD" id="cd17535">
    <property type="entry name" value="REC_NarL-like"/>
    <property type="match status" value="1"/>
</dbReference>
<dbReference type="EMBL" id="CP093326">
    <property type="protein sequence ID" value="UNK45024.1"/>
    <property type="molecule type" value="Genomic_DNA"/>
</dbReference>
<evidence type="ECO:0000256" key="1">
    <source>
        <dbReference type="ARBA" id="ARBA00022553"/>
    </source>
</evidence>
<reference evidence="6 7" key="1">
    <citation type="submission" date="2022-03" db="EMBL/GenBank/DDBJ databases">
        <title>Isotopic signatures of nitrous oxide derived from detoxification processes.</title>
        <authorList>
            <person name="Behrendt U."/>
            <person name="Buchen C."/>
            <person name="Well R."/>
            <person name="Ulrich A."/>
            <person name="Rohe L."/>
            <person name="Kolb S."/>
            <person name="Schloter M."/>
            <person name="Horn M.A."/>
            <person name="Augustin J."/>
        </authorList>
    </citation>
    <scope>NUCLEOTIDE SEQUENCE [LARGE SCALE GENOMIC DNA]</scope>
    <source>
        <strain evidence="6 7">S4-C24</strain>
    </source>
</reference>
<dbReference type="SUPFAM" id="SSF46894">
    <property type="entry name" value="C-terminal effector domain of the bipartite response regulators"/>
    <property type="match status" value="1"/>
</dbReference>
<accession>A0ABY3W4B9</accession>
<dbReference type="InterPro" id="IPR011006">
    <property type="entry name" value="CheY-like_superfamily"/>
</dbReference>
<dbReference type="InterPro" id="IPR001789">
    <property type="entry name" value="Sig_transdc_resp-reg_receiver"/>
</dbReference>
<feature type="domain" description="Response regulatory" evidence="5">
    <location>
        <begin position="11"/>
        <end position="127"/>
    </location>
</feature>
<name>A0ABY3W4B9_9MICC</name>
<organism evidence="6 7">
    <name type="scientific">Arthrobacter sulfonylureivorans</name>
    <dbReference type="NCBI Taxonomy" id="2486855"/>
    <lineage>
        <taxon>Bacteria</taxon>
        <taxon>Bacillati</taxon>
        <taxon>Actinomycetota</taxon>
        <taxon>Actinomycetes</taxon>
        <taxon>Micrococcales</taxon>
        <taxon>Micrococcaceae</taxon>
        <taxon>Arthrobacter</taxon>
    </lineage>
</organism>
<dbReference type="InterPro" id="IPR039420">
    <property type="entry name" value="WalR-like"/>
</dbReference>
<dbReference type="RefSeq" id="WP_241913325.1">
    <property type="nucleotide sequence ID" value="NZ_CP093326.1"/>
</dbReference>
<evidence type="ECO:0000259" key="4">
    <source>
        <dbReference type="PROSITE" id="PS50043"/>
    </source>
</evidence>
<dbReference type="PANTHER" id="PTHR43214:SF42">
    <property type="entry name" value="TRANSCRIPTIONAL REGULATORY PROTEIN DESR"/>
    <property type="match status" value="1"/>
</dbReference>
<dbReference type="InterPro" id="IPR000792">
    <property type="entry name" value="Tscrpt_reg_LuxR_C"/>
</dbReference>
<gene>
    <name evidence="6" type="ORF">MNQ99_13865</name>
</gene>
<dbReference type="PRINTS" id="PR00038">
    <property type="entry name" value="HTHLUXR"/>
</dbReference>
<dbReference type="SUPFAM" id="SSF52172">
    <property type="entry name" value="CheY-like"/>
    <property type="match status" value="1"/>
</dbReference>
<sequence length="221" mass="23440">MSSLGIEHELRVAVVDDHTTFAELLSDALGREPDLINVGHAAGVDEAVALCRRARPDVVIMDYHLPDGDGLDAAEQILTTAPDTRIILLTGNPSPDVLARAAGSGLCGFLPKDGSLSTLLETIRHAKSGSMVVYPAILSQNRRAQAAKPPGSPALTQRERQVLALMAAGYDVRTNSRTLGISQHTCRGYVKSILAKLGAHSQLEAVATAQRLELLGAGHER</sequence>
<evidence type="ECO:0000256" key="2">
    <source>
        <dbReference type="ARBA" id="ARBA00023125"/>
    </source>
</evidence>
<protein>
    <submittedName>
        <fullName evidence="6">Response regulator transcription factor</fullName>
    </submittedName>
</protein>
<proteinExistence type="predicted"/>
<dbReference type="CDD" id="cd06170">
    <property type="entry name" value="LuxR_C_like"/>
    <property type="match status" value="1"/>
</dbReference>
<dbReference type="Pfam" id="PF00196">
    <property type="entry name" value="GerE"/>
    <property type="match status" value="1"/>
</dbReference>
<dbReference type="SMART" id="SM00421">
    <property type="entry name" value="HTH_LUXR"/>
    <property type="match status" value="1"/>
</dbReference>
<dbReference type="InterPro" id="IPR016032">
    <property type="entry name" value="Sig_transdc_resp-reg_C-effctor"/>
</dbReference>
<dbReference type="PROSITE" id="PS50043">
    <property type="entry name" value="HTH_LUXR_2"/>
    <property type="match status" value="1"/>
</dbReference>
<keyword evidence="1 3" id="KW-0597">Phosphoprotein</keyword>
<dbReference type="Gene3D" id="3.40.50.2300">
    <property type="match status" value="1"/>
</dbReference>
<dbReference type="Proteomes" id="UP000829069">
    <property type="component" value="Chromosome"/>
</dbReference>
<keyword evidence="2" id="KW-0238">DNA-binding</keyword>
<keyword evidence="7" id="KW-1185">Reference proteome</keyword>
<dbReference type="Pfam" id="PF00072">
    <property type="entry name" value="Response_reg"/>
    <property type="match status" value="1"/>
</dbReference>
<evidence type="ECO:0000259" key="5">
    <source>
        <dbReference type="PROSITE" id="PS50110"/>
    </source>
</evidence>
<feature type="modified residue" description="4-aspartylphosphate" evidence="3">
    <location>
        <position position="62"/>
    </location>
</feature>
<evidence type="ECO:0000313" key="6">
    <source>
        <dbReference type="EMBL" id="UNK45024.1"/>
    </source>
</evidence>
<dbReference type="PROSITE" id="PS50110">
    <property type="entry name" value="RESPONSE_REGULATORY"/>
    <property type="match status" value="1"/>
</dbReference>
<feature type="domain" description="HTH luxR-type" evidence="4">
    <location>
        <begin position="148"/>
        <end position="213"/>
    </location>
</feature>
<evidence type="ECO:0000313" key="7">
    <source>
        <dbReference type="Proteomes" id="UP000829069"/>
    </source>
</evidence>
<dbReference type="PANTHER" id="PTHR43214">
    <property type="entry name" value="TWO-COMPONENT RESPONSE REGULATOR"/>
    <property type="match status" value="1"/>
</dbReference>
<dbReference type="InterPro" id="IPR058245">
    <property type="entry name" value="NreC/VraR/RcsB-like_REC"/>
</dbReference>
<dbReference type="SMART" id="SM00448">
    <property type="entry name" value="REC"/>
    <property type="match status" value="1"/>
</dbReference>
<evidence type="ECO:0000256" key="3">
    <source>
        <dbReference type="PROSITE-ProRule" id="PRU00169"/>
    </source>
</evidence>